<reference evidence="2 3" key="1">
    <citation type="submission" date="2019-05" db="EMBL/GenBank/DDBJ databases">
        <title>Culicoidintestinum kansasii gen. nov., sp. nov. from the gastrointestinal tract of the biting midge, Culicoides sonorensis.</title>
        <authorList>
            <person name="Neupane S."/>
            <person name="Ghosh A."/>
            <person name="Gunther S."/>
            <person name="Martin K."/>
            <person name="Zurek L."/>
        </authorList>
    </citation>
    <scope>NUCLEOTIDE SEQUENCE [LARGE SCALE GENOMIC DNA]</scope>
    <source>
        <strain evidence="2 3">CS-1</strain>
    </source>
</reference>
<dbReference type="Gene3D" id="3.90.79.10">
    <property type="entry name" value="Nucleoside Triphosphate Pyrophosphohydrolase"/>
    <property type="match status" value="1"/>
</dbReference>
<protein>
    <recommendedName>
        <fullName evidence="1">Nudix hydrolase domain-containing protein</fullName>
    </recommendedName>
</protein>
<evidence type="ECO:0000313" key="3">
    <source>
        <dbReference type="Proteomes" id="UP000306912"/>
    </source>
</evidence>
<accession>A0A5R8QES7</accession>
<dbReference type="PROSITE" id="PS51462">
    <property type="entry name" value="NUDIX"/>
    <property type="match status" value="1"/>
</dbReference>
<sequence length="205" mass="23093">MSKADRKALKEKYNGEVIAVIPAEHLSELAEGLVAIEDSPVNILEERFYYIPRFTAEYNPVFRQPIPYTVVQAADSGRYFVTKRLAKGGEARLHGLLSIGTGGHMDEADGGSFVETIIRELEEETTYEGYQYENYRILGYINDLSNEVSQDHIGIIGVITVPSEADVAIREVEQLEGVFMSSEELRSAFDRFETWSQIAIESFLK</sequence>
<comment type="caution">
    <text evidence="2">The sequence shown here is derived from an EMBL/GenBank/DDBJ whole genome shotgun (WGS) entry which is preliminary data.</text>
</comment>
<dbReference type="InterPro" id="IPR015797">
    <property type="entry name" value="NUDIX_hydrolase-like_dom_sf"/>
</dbReference>
<dbReference type="FunCoup" id="A0A5R8QES7">
    <property type="interactions" value="4"/>
</dbReference>
<dbReference type="EMBL" id="VBWP01000002">
    <property type="protein sequence ID" value="TLG76529.1"/>
    <property type="molecule type" value="Genomic_DNA"/>
</dbReference>
<feature type="domain" description="Nudix hydrolase" evidence="1">
    <location>
        <begin position="52"/>
        <end position="202"/>
    </location>
</feature>
<dbReference type="AlphaFoldDB" id="A0A5R8QES7"/>
<dbReference type="SUPFAM" id="SSF55811">
    <property type="entry name" value="Nudix"/>
    <property type="match status" value="1"/>
</dbReference>
<dbReference type="InParanoid" id="A0A5R8QES7"/>
<dbReference type="RefSeq" id="WP_138190167.1">
    <property type="nucleotide sequence ID" value="NZ_VBWP01000002.1"/>
</dbReference>
<dbReference type="InterPro" id="IPR000086">
    <property type="entry name" value="NUDIX_hydrolase_dom"/>
</dbReference>
<organism evidence="2 3">
    <name type="scientific">Culicoidibacter larvae</name>
    <dbReference type="NCBI Taxonomy" id="2579976"/>
    <lineage>
        <taxon>Bacteria</taxon>
        <taxon>Bacillati</taxon>
        <taxon>Bacillota</taxon>
        <taxon>Culicoidibacteria</taxon>
        <taxon>Culicoidibacterales</taxon>
        <taxon>Culicoidibacteraceae</taxon>
        <taxon>Culicoidibacter</taxon>
    </lineage>
</organism>
<keyword evidence="3" id="KW-1185">Reference proteome</keyword>
<dbReference type="Proteomes" id="UP000306912">
    <property type="component" value="Unassembled WGS sequence"/>
</dbReference>
<evidence type="ECO:0000259" key="1">
    <source>
        <dbReference type="PROSITE" id="PS51462"/>
    </source>
</evidence>
<gene>
    <name evidence="2" type="ORF">FEZ08_02630</name>
</gene>
<evidence type="ECO:0000313" key="2">
    <source>
        <dbReference type="EMBL" id="TLG76529.1"/>
    </source>
</evidence>
<dbReference type="OrthoDB" id="6398375at2"/>
<name>A0A5R8QES7_9FIRM</name>
<proteinExistence type="predicted"/>